<evidence type="ECO:0000313" key="2">
    <source>
        <dbReference type="Proteomes" id="UP001165296"/>
    </source>
</evidence>
<dbReference type="EMBL" id="JAJADR010000005">
    <property type="protein sequence ID" value="MCB2409801.1"/>
    <property type="molecule type" value="Genomic_DNA"/>
</dbReference>
<dbReference type="RefSeq" id="WP_226177626.1">
    <property type="nucleotide sequence ID" value="NZ_JAJADR010000005.1"/>
</dbReference>
<protein>
    <recommendedName>
        <fullName evidence="3">DUF1877 family protein</fullName>
    </recommendedName>
</protein>
<organism evidence="1 2">
    <name type="scientific">Hymenobacter lucidus</name>
    <dbReference type="NCBI Taxonomy" id="2880930"/>
    <lineage>
        <taxon>Bacteria</taxon>
        <taxon>Pseudomonadati</taxon>
        <taxon>Bacteroidota</taxon>
        <taxon>Cytophagia</taxon>
        <taxon>Cytophagales</taxon>
        <taxon>Hymenobacteraceae</taxon>
        <taxon>Hymenobacter</taxon>
    </lineage>
</organism>
<gene>
    <name evidence="1" type="ORF">LGH74_17560</name>
</gene>
<comment type="caution">
    <text evidence="1">The sequence shown here is derived from an EMBL/GenBank/DDBJ whole genome shotgun (WGS) entry which is preliminary data.</text>
</comment>
<evidence type="ECO:0000313" key="1">
    <source>
        <dbReference type="EMBL" id="MCB2409801.1"/>
    </source>
</evidence>
<name>A0ABS8AVW4_9BACT</name>
<accession>A0ABS8AVW4</accession>
<evidence type="ECO:0008006" key="3">
    <source>
        <dbReference type="Google" id="ProtNLM"/>
    </source>
</evidence>
<keyword evidence="2" id="KW-1185">Reference proteome</keyword>
<proteinExistence type="predicted"/>
<sequence>MDTIRTFSANTEDALWQQVLADMAYQKDDWEYTADLDQAGYRTRFSIEIDLGGGFESGIELTTFTAIVPRRIPFRFALHEQDWMHKMGKLLGLTDVELGDPEIDAAYIITTNDPATLHDLLADETLRQTLLRYQELRLDLAPESEMPESDVLLTFTKEAAITDPEQLREIYHLFYSILRRVMTLPATLPNLEQQL</sequence>
<dbReference type="Proteomes" id="UP001165296">
    <property type="component" value="Unassembled WGS sequence"/>
</dbReference>
<reference evidence="1" key="1">
    <citation type="submission" date="2021-10" db="EMBL/GenBank/DDBJ databases">
        <authorList>
            <person name="Dean J.D."/>
            <person name="Kim M.K."/>
            <person name="Newey C.N."/>
            <person name="Stoker T.S."/>
            <person name="Thompson D.W."/>
            <person name="Grose J.H."/>
        </authorList>
    </citation>
    <scope>NUCLEOTIDE SEQUENCE</scope>
    <source>
        <strain evidence="1">BT178</strain>
    </source>
</reference>